<dbReference type="EnsemblPlants" id="OGLUM03G23260.1">
    <property type="protein sequence ID" value="OGLUM03G23260.1"/>
    <property type="gene ID" value="OGLUM03G23260"/>
</dbReference>
<protein>
    <submittedName>
        <fullName evidence="2">Uncharacterized protein</fullName>
    </submittedName>
</protein>
<proteinExistence type="predicted"/>
<feature type="region of interest" description="Disordered" evidence="1">
    <location>
        <begin position="35"/>
        <end position="125"/>
    </location>
</feature>
<dbReference type="HOGENOM" id="CLU_1996161_0_0_1"/>
<feature type="compositionally biased region" description="Basic and acidic residues" evidence="1">
    <location>
        <begin position="74"/>
        <end position="86"/>
    </location>
</feature>
<reference evidence="2" key="1">
    <citation type="submission" date="2015-04" db="UniProtKB">
        <authorList>
            <consortium name="EnsemblPlants"/>
        </authorList>
    </citation>
    <scope>IDENTIFICATION</scope>
</reference>
<dbReference type="AlphaFoldDB" id="A0A0D9Z9B3"/>
<organism evidence="2">
    <name type="scientific">Oryza glumipatula</name>
    <dbReference type="NCBI Taxonomy" id="40148"/>
    <lineage>
        <taxon>Eukaryota</taxon>
        <taxon>Viridiplantae</taxon>
        <taxon>Streptophyta</taxon>
        <taxon>Embryophyta</taxon>
        <taxon>Tracheophyta</taxon>
        <taxon>Spermatophyta</taxon>
        <taxon>Magnoliopsida</taxon>
        <taxon>Liliopsida</taxon>
        <taxon>Poales</taxon>
        <taxon>Poaceae</taxon>
        <taxon>BOP clade</taxon>
        <taxon>Oryzoideae</taxon>
        <taxon>Oryzeae</taxon>
        <taxon>Oryzinae</taxon>
        <taxon>Oryza</taxon>
    </lineage>
</organism>
<sequence length="125" mass="13553">MASSPTATHARRVAEARVWRGGLRAAETREWRRQALERRRRGAATGDDSKGAGRWATTESRAPPLAVASSSASTRRDSPISLDGRRNRTQGTQPHLIAAKDPRRAASSKDPISASPSFSQPSSRH</sequence>
<feature type="compositionally biased region" description="Low complexity" evidence="1">
    <location>
        <begin position="111"/>
        <end position="125"/>
    </location>
</feature>
<dbReference type="Gramene" id="OGLUM03G23260.1">
    <property type="protein sequence ID" value="OGLUM03G23260.1"/>
    <property type="gene ID" value="OGLUM03G23260"/>
</dbReference>
<evidence type="ECO:0000313" key="3">
    <source>
        <dbReference type="Proteomes" id="UP000026961"/>
    </source>
</evidence>
<reference evidence="2" key="2">
    <citation type="submission" date="2018-05" db="EMBL/GenBank/DDBJ databases">
        <title>OgluRS3 (Oryza glumaepatula Reference Sequence Version 3).</title>
        <authorList>
            <person name="Zhang J."/>
            <person name="Kudrna D."/>
            <person name="Lee S."/>
            <person name="Talag J."/>
            <person name="Welchert J."/>
            <person name="Wing R.A."/>
        </authorList>
    </citation>
    <scope>NUCLEOTIDE SEQUENCE [LARGE SCALE GENOMIC DNA]</scope>
</reference>
<dbReference type="Proteomes" id="UP000026961">
    <property type="component" value="Chromosome 3"/>
</dbReference>
<feature type="compositionally biased region" description="Low complexity" evidence="1">
    <location>
        <begin position="60"/>
        <end position="73"/>
    </location>
</feature>
<accession>A0A0D9Z9B3</accession>
<keyword evidence="3" id="KW-1185">Reference proteome</keyword>
<evidence type="ECO:0000313" key="2">
    <source>
        <dbReference type="EnsemblPlants" id="OGLUM03G23260.1"/>
    </source>
</evidence>
<evidence type="ECO:0000256" key="1">
    <source>
        <dbReference type="SAM" id="MobiDB-lite"/>
    </source>
</evidence>
<name>A0A0D9Z9B3_9ORYZ</name>